<evidence type="ECO:0000313" key="4">
    <source>
        <dbReference type="WBParaSite" id="OFLC_0001305801-mRNA-1"/>
    </source>
</evidence>
<keyword evidence="1" id="KW-0472">Membrane</keyword>
<gene>
    <name evidence="2" type="ORF">OFLC_LOCUS13057</name>
</gene>
<reference evidence="2 3" key="2">
    <citation type="submission" date="2018-11" db="EMBL/GenBank/DDBJ databases">
        <authorList>
            <consortium name="Pathogen Informatics"/>
        </authorList>
    </citation>
    <scope>NUCLEOTIDE SEQUENCE [LARGE SCALE GENOMIC DNA]</scope>
</reference>
<keyword evidence="1" id="KW-1133">Transmembrane helix</keyword>
<organism evidence="4">
    <name type="scientific">Onchocerca flexuosa</name>
    <dbReference type="NCBI Taxonomy" id="387005"/>
    <lineage>
        <taxon>Eukaryota</taxon>
        <taxon>Metazoa</taxon>
        <taxon>Ecdysozoa</taxon>
        <taxon>Nematoda</taxon>
        <taxon>Chromadorea</taxon>
        <taxon>Rhabditida</taxon>
        <taxon>Spirurina</taxon>
        <taxon>Spiruromorpha</taxon>
        <taxon>Filarioidea</taxon>
        <taxon>Onchocercidae</taxon>
        <taxon>Onchocerca</taxon>
    </lineage>
</organism>
<proteinExistence type="predicted"/>
<dbReference type="EMBL" id="UZAJ01040027">
    <property type="protein sequence ID" value="VDP12829.1"/>
    <property type="molecule type" value="Genomic_DNA"/>
</dbReference>
<evidence type="ECO:0000313" key="2">
    <source>
        <dbReference type="EMBL" id="VDP12829.1"/>
    </source>
</evidence>
<name>A0A183HZZ5_9BILA</name>
<dbReference type="SUPFAM" id="SSF49777">
    <property type="entry name" value="PEBP-like"/>
    <property type="match status" value="1"/>
</dbReference>
<evidence type="ECO:0000256" key="1">
    <source>
        <dbReference type="SAM" id="Phobius"/>
    </source>
</evidence>
<dbReference type="Proteomes" id="UP000267606">
    <property type="component" value="Unassembled WGS sequence"/>
</dbReference>
<keyword evidence="1" id="KW-0812">Transmembrane</keyword>
<reference evidence="4" key="1">
    <citation type="submission" date="2016-06" db="UniProtKB">
        <authorList>
            <consortium name="WormBaseParasite"/>
        </authorList>
    </citation>
    <scope>IDENTIFICATION</scope>
</reference>
<accession>A0A183HZZ5</accession>
<protein>
    <submittedName>
        <fullName evidence="4">Phosphatidylethanolamine-binding protein</fullName>
    </submittedName>
</protein>
<dbReference type="WBParaSite" id="OFLC_0001305801-mRNA-1">
    <property type="protein sequence ID" value="OFLC_0001305801-mRNA-1"/>
    <property type="gene ID" value="OFLC_0001305801"/>
</dbReference>
<keyword evidence="3" id="KW-1185">Reference proteome</keyword>
<feature type="transmembrane region" description="Helical" evidence="1">
    <location>
        <begin position="327"/>
        <end position="344"/>
    </location>
</feature>
<dbReference type="InterPro" id="IPR036610">
    <property type="entry name" value="PEBP-like_sf"/>
</dbReference>
<dbReference type="AlphaFoldDB" id="A0A183HZZ5"/>
<sequence>MGLIYCLFTVKSTPSNDRSTVKIDELLNFGEHHLVIEHKELNRFADVFSQEYICPDNTMYLDLKPCNPNDRNQCPKNFACRRSRLSRSSTMTDEIIHLCCDAKNMTIGNWFEELELSPQIFPQFPSSTLEYVNISNYDTEHSSLIVHLGDELQVLNYLNYVTANIQAFKFQSITPASGGYLHIISVIDVTKRPLALFIQYDLPSTDSAAVNIENTTNSTNRFFGHMSNGTVPSQDTYRHQYIVIVYKTESPLSDQMNVTADVTRYIDHMPYFISDSATGRALGKPVAAIFFYITSKRTLFPIQPEFRPMPPYFPPHSKSSTIYNRNFILARFLFGIILMILMLSD</sequence>
<evidence type="ECO:0000313" key="3">
    <source>
        <dbReference type="Proteomes" id="UP000267606"/>
    </source>
</evidence>